<dbReference type="InterPro" id="IPR045865">
    <property type="entry name" value="ACT-like_dom_sf"/>
</dbReference>
<evidence type="ECO:0000256" key="3">
    <source>
        <dbReference type="ARBA" id="ARBA00021872"/>
    </source>
</evidence>
<proteinExistence type="predicted"/>
<dbReference type="SUPFAM" id="SSF53850">
    <property type="entry name" value="Periplasmic binding protein-like II"/>
    <property type="match status" value="1"/>
</dbReference>
<dbReference type="AlphaFoldDB" id="A0A0D4CI64"/>
<protein>
    <recommendedName>
        <fullName evidence="3">Prephenate dehydratase</fullName>
        <ecNumber evidence="2">4.2.1.51</ecNumber>
    </recommendedName>
</protein>
<name>A0A0D4CI64_LIMMU</name>
<dbReference type="PANTHER" id="PTHR21022:SF19">
    <property type="entry name" value="PREPHENATE DEHYDRATASE-RELATED"/>
    <property type="match status" value="1"/>
</dbReference>
<dbReference type="CDD" id="cd04905">
    <property type="entry name" value="ACT_CM-PDT"/>
    <property type="match status" value="1"/>
</dbReference>
<evidence type="ECO:0000256" key="2">
    <source>
        <dbReference type="ARBA" id="ARBA00013147"/>
    </source>
</evidence>
<dbReference type="GO" id="GO:0009094">
    <property type="term" value="P:L-phenylalanine biosynthetic process"/>
    <property type="evidence" value="ECO:0007669"/>
    <property type="project" value="UniProtKB-UniPathway"/>
</dbReference>
<dbReference type="CDD" id="cd13631">
    <property type="entry name" value="PBP2_Ct-PDT_like"/>
    <property type="match status" value="1"/>
</dbReference>
<organism evidence="11 12">
    <name type="scientific">Limosilactobacillus mucosae LM1</name>
    <dbReference type="NCBI Taxonomy" id="1130798"/>
    <lineage>
        <taxon>Bacteria</taxon>
        <taxon>Bacillati</taxon>
        <taxon>Bacillota</taxon>
        <taxon>Bacilli</taxon>
        <taxon>Lactobacillales</taxon>
        <taxon>Lactobacillaceae</taxon>
        <taxon>Limosilactobacillus</taxon>
    </lineage>
</organism>
<dbReference type="GO" id="GO:0004664">
    <property type="term" value="F:prephenate dehydratase activity"/>
    <property type="evidence" value="ECO:0007669"/>
    <property type="project" value="UniProtKB-EC"/>
</dbReference>
<dbReference type="Pfam" id="PF00800">
    <property type="entry name" value="PDT"/>
    <property type="match status" value="1"/>
</dbReference>
<dbReference type="Proteomes" id="UP000003645">
    <property type="component" value="Chromosome"/>
</dbReference>
<dbReference type="STRING" id="1130798.LBLM1_01035"/>
<dbReference type="InterPro" id="IPR001086">
    <property type="entry name" value="Preph_deHydtase"/>
</dbReference>
<evidence type="ECO:0000259" key="10">
    <source>
        <dbReference type="PROSITE" id="PS51671"/>
    </source>
</evidence>
<dbReference type="SUPFAM" id="SSF55021">
    <property type="entry name" value="ACT-like"/>
    <property type="match status" value="1"/>
</dbReference>
<dbReference type="PROSITE" id="PS51171">
    <property type="entry name" value="PREPHENATE_DEHYDR_3"/>
    <property type="match status" value="1"/>
</dbReference>
<evidence type="ECO:0000256" key="4">
    <source>
        <dbReference type="ARBA" id="ARBA00022605"/>
    </source>
</evidence>
<sequence>MIAQPQRTGVTVGYQGVPGSFSSQAMHQWFGQVESRNYPKFEDVFLALQNGAIDYGVVPMENSSTGAINDNYDLINKYHFFIVGEQSIYIAQNLLGVKGAKLNDIKEVYSHPQGLLQTSQFLAAHQIQGKECLNTALAAKMAAERQDPAVGAIASTEAAKLYDLDVLAPSIENDKSNHTRFIIFGRAPEVLPDADRISLIFTLKNEVGTLYEVMRVIKEHAINMVRIESRPLLGNPWEYYFYVDLDGNLADPRITETLAELKNYTTSLRLLGNYHRQEN</sequence>
<evidence type="ECO:0000313" key="12">
    <source>
        <dbReference type="Proteomes" id="UP000003645"/>
    </source>
</evidence>
<comment type="pathway">
    <text evidence="1">Amino-acid biosynthesis; L-phenylalanine biosynthesis; phenylpyruvate from prephenate: step 1/1.</text>
</comment>
<keyword evidence="4" id="KW-0028">Amino-acid biosynthesis</keyword>
<dbReference type="RefSeq" id="WP_006500715.1">
    <property type="nucleotide sequence ID" value="NZ_CP011013.1"/>
</dbReference>
<feature type="domain" description="ACT" evidence="10">
    <location>
        <begin position="198"/>
        <end position="275"/>
    </location>
</feature>
<evidence type="ECO:0000256" key="8">
    <source>
        <dbReference type="ARBA" id="ARBA00047848"/>
    </source>
</evidence>
<dbReference type="PANTHER" id="PTHR21022">
    <property type="entry name" value="PREPHENATE DEHYDRATASE P PROTEIN"/>
    <property type="match status" value="1"/>
</dbReference>
<dbReference type="EMBL" id="CP011013">
    <property type="protein sequence ID" value="AJT49823.1"/>
    <property type="molecule type" value="Genomic_DNA"/>
</dbReference>
<dbReference type="Gene3D" id="3.30.70.260">
    <property type="match status" value="1"/>
</dbReference>
<dbReference type="PROSITE" id="PS51671">
    <property type="entry name" value="ACT"/>
    <property type="match status" value="1"/>
</dbReference>
<evidence type="ECO:0000313" key="11">
    <source>
        <dbReference type="EMBL" id="AJT49823.1"/>
    </source>
</evidence>
<keyword evidence="12" id="KW-1185">Reference proteome</keyword>
<evidence type="ECO:0000256" key="5">
    <source>
        <dbReference type="ARBA" id="ARBA00023141"/>
    </source>
</evidence>
<keyword evidence="7" id="KW-0456">Lyase</keyword>
<reference evidence="11 12" key="1">
    <citation type="journal article" date="2012" name="J. Bacteriol.">
        <title>Genome sequence of Lactobacillus mucosae LM1, isolated from piglet feces.</title>
        <authorList>
            <person name="Lee J.H."/>
            <person name="Valeriano V.D."/>
            <person name="Shin Y.R."/>
            <person name="Chae J.P."/>
            <person name="Kim G.B."/>
            <person name="Ham J.S."/>
            <person name="Chun J."/>
            <person name="Kang D.K."/>
        </authorList>
    </citation>
    <scope>NUCLEOTIDE SEQUENCE [LARGE SCALE GENOMIC DNA]</scope>
    <source>
        <strain evidence="11 12">LM1</strain>
    </source>
</reference>
<dbReference type="Gene3D" id="3.40.190.10">
    <property type="entry name" value="Periplasmic binding protein-like II"/>
    <property type="match status" value="2"/>
</dbReference>
<dbReference type="UniPathway" id="UPA00121">
    <property type="reaction ID" value="UER00345"/>
</dbReference>
<dbReference type="KEGG" id="lmu:LBLM1_01035"/>
<dbReference type="OrthoDB" id="2320414at2"/>
<comment type="catalytic activity">
    <reaction evidence="8">
        <text>prephenate + H(+) = 3-phenylpyruvate + CO2 + H2O</text>
        <dbReference type="Rhea" id="RHEA:21648"/>
        <dbReference type="ChEBI" id="CHEBI:15377"/>
        <dbReference type="ChEBI" id="CHEBI:15378"/>
        <dbReference type="ChEBI" id="CHEBI:16526"/>
        <dbReference type="ChEBI" id="CHEBI:18005"/>
        <dbReference type="ChEBI" id="CHEBI:29934"/>
        <dbReference type="EC" id="4.2.1.51"/>
    </reaction>
</comment>
<keyword evidence="5" id="KW-0057">Aromatic amino acid biosynthesis</keyword>
<evidence type="ECO:0000256" key="6">
    <source>
        <dbReference type="ARBA" id="ARBA00023222"/>
    </source>
</evidence>
<accession>A0A0D4CI64</accession>
<evidence type="ECO:0000259" key="9">
    <source>
        <dbReference type="PROSITE" id="PS51171"/>
    </source>
</evidence>
<feature type="domain" description="Prephenate dehydratase" evidence="9">
    <location>
        <begin position="11"/>
        <end position="186"/>
    </location>
</feature>
<gene>
    <name evidence="11" type="ORF">LBLM1_01035</name>
</gene>
<dbReference type="InterPro" id="IPR002912">
    <property type="entry name" value="ACT_dom"/>
</dbReference>
<dbReference type="EC" id="4.2.1.51" evidence="2"/>
<evidence type="ECO:0000256" key="1">
    <source>
        <dbReference type="ARBA" id="ARBA00004741"/>
    </source>
</evidence>
<dbReference type="GO" id="GO:0005737">
    <property type="term" value="C:cytoplasm"/>
    <property type="evidence" value="ECO:0007669"/>
    <property type="project" value="TreeGrafter"/>
</dbReference>
<keyword evidence="6" id="KW-0584">Phenylalanine biosynthesis</keyword>
<dbReference type="HOGENOM" id="CLU_035008_1_0_9"/>
<evidence type="ECO:0000256" key="7">
    <source>
        <dbReference type="ARBA" id="ARBA00023239"/>
    </source>
</evidence>